<keyword evidence="2" id="KW-1185">Reference proteome</keyword>
<gene>
    <name evidence="1" type="ORF">LRS37_05170</name>
</gene>
<evidence type="ECO:0000313" key="1">
    <source>
        <dbReference type="EMBL" id="MCD4838270.1"/>
    </source>
</evidence>
<organism evidence="1 2">
    <name type="scientific">Neobacillus sedimentimangrovi</name>
    <dbReference type="NCBI Taxonomy" id="2699460"/>
    <lineage>
        <taxon>Bacteria</taxon>
        <taxon>Bacillati</taxon>
        <taxon>Bacillota</taxon>
        <taxon>Bacilli</taxon>
        <taxon>Bacillales</taxon>
        <taxon>Bacillaceae</taxon>
        <taxon>Neobacillus</taxon>
    </lineage>
</organism>
<accession>A0ABS8QHJ6</accession>
<name>A0ABS8QHJ6_9BACI</name>
<dbReference type="RefSeq" id="WP_231314465.1">
    <property type="nucleotide sequence ID" value="NZ_JAJODE010000009.1"/>
</dbReference>
<proteinExistence type="predicted"/>
<comment type="caution">
    <text evidence="1">The sequence shown here is derived from an EMBL/GenBank/DDBJ whole genome shotgun (WGS) entry which is preliminary data.</text>
</comment>
<dbReference type="Proteomes" id="UP001162836">
    <property type="component" value="Unassembled WGS sequence"/>
</dbReference>
<sequence length="94" mass="10659">MGFINVEELKEQFIGAPVEIQITDQEGGEQAPTVKKMVKKIQPCPDRTHLRFYFDERNFLAVPLSSHVSESDGQWSAIDSKSGLTYTIKKVQVF</sequence>
<protein>
    <submittedName>
        <fullName evidence="1">Uncharacterized protein</fullName>
    </submittedName>
</protein>
<dbReference type="EMBL" id="JAJODE010000009">
    <property type="protein sequence ID" value="MCD4838270.1"/>
    <property type="molecule type" value="Genomic_DNA"/>
</dbReference>
<reference evidence="1 2" key="1">
    <citation type="journal article" date="2023" name="Antonie Van Leeuwenhoek">
        <title>Unveiling the genomic potential of a novel thermostable glycoside hydrolases producing Neobacillus sedimentimangrovi UE25.</title>
        <authorList>
            <person name="Ejaz U."/>
            <person name="Saleem F."/>
            <person name="Rashid R."/>
            <person name="Hasan K.A."/>
            <person name="Syed M.N."/>
            <person name="Sohail M."/>
        </authorList>
    </citation>
    <scope>NUCLEOTIDE SEQUENCE [LARGE SCALE GENOMIC DNA]</scope>
    <source>
        <strain evidence="1 2">UE25</strain>
    </source>
</reference>
<evidence type="ECO:0000313" key="2">
    <source>
        <dbReference type="Proteomes" id="UP001162836"/>
    </source>
</evidence>